<evidence type="ECO:0000256" key="3">
    <source>
        <dbReference type="PROSITE-ProRule" id="PRU00169"/>
    </source>
</evidence>
<dbReference type="Gene3D" id="3.40.50.2300">
    <property type="match status" value="1"/>
</dbReference>
<dbReference type="InterPro" id="IPR039420">
    <property type="entry name" value="WalR-like"/>
</dbReference>
<accession>A0A173LJV8</accession>
<dbReference type="STRING" id="499555.BJL86_1134"/>
<organism evidence="6 7">
    <name type="scientific">Dietzia timorensis</name>
    <dbReference type="NCBI Taxonomy" id="499555"/>
    <lineage>
        <taxon>Bacteria</taxon>
        <taxon>Bacillati</taxon>
        <taxon>Actinomycetota</taxon>
        <taxon>Actinomycetes</taxon>
        <taxon>Mycobacteriales</taxon>
        <taxon>Dietziaceae</taxon>
        <taxon>Dietzia</taxon>
    </lineage>
</organism>
<feature type="domain" description="HTH luxR-type" evidence="4">
    <location>
        <begin position="148"/>
        <end position="213"/>
    </location>
</feature>
<dbReference type="InterPro" id="IPR001789">
    <property type="entry name" value="Sig_transdc_resp-reg_receiver"/>
</dbReference>
<dbReference type="PRINTS" id="PR00038">
    <property type="entry name" value="HTHLUXR"/>
</dbReference>
<evidence type="ECO:0000259" key="4">
    <source>
        <dbReference type="PROSITE" id="PS50043"/>
    </source>
</evidence>
<feature type="modified residue" description="4-aspartylphosphate" evidence="3">
    <location>
        <position position="58"/>
    </location>
</feature>
<evidence type="ECO:0000256" key="1">
    <source>
        <dbReference type="ARBA" id="ARBA00022553"/>
    </source>
</evidence>
<dbReference type="Pfam" id="PF00196">
    <property type="entry name" value="GerE"/>
    <property type="match status" value="1"/>
</dbReference>
<feature type="domain" description="Response regulatory" evidence="5">
    <location>
        <begin position="7"/>
        <end position="126"/>
    </location>
</feature>
<dbReference type="KEGG" id="dtm:BJL86_1134"/>
<dbReference type="PANTHER" id="PTHR43214">
    <property type="entry name" value="TWO-COMPONENT RESPONSE REGULATOR"/>
    <property type="match status" value="1"/>
</dbReference>
<dbReference type="SMART" id="SM00448">
    <property type="entry name" value="REC"/>
    <property type="match status" value="1"/>
</dbReference>
<sequence length="215" mass="22968">MSTDLITVVLVDDHAIVRQGLRALLERERDIEVVGEASDPQSAMRLVQALSPDVAVLDLKLSAGSDAEGLALCSQIVASQPQVAVLILTTFLDDQLILDAISRGAKGYVVKDVDTSSVVSAIRDLKNGGSFFDPRSSTAIVRGLHGTEETRGHELTGREKEVLHLLALGRSNKQIGEELFISAATAKFHVGNIMRKLGSTRRAEAVYAAGKLGLV</sequence>
<dbReference type="Proteomes" id="UP000186104">
    <property type="component" value="Chromosome"/>
</dbReference>
<dbReference type="InterPro" id="IPR011006">
    <property type="entry name" value="CheY-like_superfamily"/>
</dbReference>
<dbReference type="NCBIfam" id="NF047785">
    <property type="entry name" value="respo_reg_MadR"/>
    <property type="match status" value="1"/>
</dbReference>
<protein>
    <submittedName>
        <fullName evidence="6">Transcriptional regulatory protein DevR (DosR)</fullName>
    </submittedName>
</protein>
<proteinExistence type="predicted"/>
<dbReference type="EMBL" id="CP015961">
    <property type="protein sequence ID" value="ANI91924.1"/>
    <property type="molecule type" value="Genomic_DNA"/>
</dbReference>
<dbReference type="PROSITE" id="PS50043">
    <property type="entry name" value="HTH_LUXR_2"/>
    <property type="match status" value="1"/>
</dbReference>
<evidence type="ECO:0000313" key="6">
    <source>
        <dbReference type="EMBL" id="ANI91924.1"/>
    </source>
</evidence>
<dbReference type="GO" id="GO:0006355">
    <property type="term" value="P:regulation of DNA-templated transcription"/>
    <property type="evidence" value="ECO:0007669"/>
    <property type="project" value="InterPro"/>
</dbReference>
<keyword evidence="2" id="KW-0238">DNA-binding</keyword>
<reference evidence="6 7" key="1">
    <citation type="submission" date="2016-06" db="EMBL/GenBank/DDBJ databases">
        <title>Complete genome sequence of a saline-alkali tolerant type strain Dietzia timorensis ID05-A0528T.</title>
        <authorList>
            <person name="Wu X."/>
        </authorList>
    </citation>
    <scope>NUCLEOTIDE SEQUENCE [LARGE SCALE GENOMIC DNA]</scope>
    <source>
        <strain evidence="6 7">ID05-A0528</strain>
    </source>
</reference>
<dbReference type="OrthoDB" id="3543649at2"/>
<evidence type="ECO:0000313" key="7">
    <source>
        <dbReference type="Proteomes" id="UP000186104"/>
    </source>
</evidence>
<keyword evidence="7" id="KW-1185">Reference proteome</keyword>
<dbReference type="CDD" id="cd17535">
    <property type="entry name" value="REC_NarL-like"/>
    <property type="match status" value="1"/>
</dbReference>
<dbReference type="CDD" id="cd06170">
    <property type="entry name" value="LuxR_C_like"/>
    <property type="match status" value="1"/>
</dbReference>
<dbReference type="SUPFAM" id="SSF46894">
    <property type="entry name" value="C-terminal effector domain of the bipartite response regulators"/>
    <property type="match status" value="1"/>
</dbReference>
<gene>
    <name evidence="6" type="ORF">BJL86_1134</name>
</gene>
<dbReference type="InterPro" id="IPR016032">
    <property type="entry name" value="Sig_transdc_resp-reg_C-effctor"/>
</dbReference>
<dbReference type="Pfam" id="PF00072">
    <property type="entry name" value="Response_reg"/>
    <property type="match status" value="1"/>
</dbReference>
<dbReference type="InterPro" id="IPR058245">
    <property type="entry name" value="NreC/VraR/RcsB-like_REC"/>
</dbReference>
<dbReference type="SMART" id="SM00421">
    <property type="entry name" value="HTH_LUXR"/>
    <property type="match status" value="1"/>
</dbReference>
<dbReference type="InterPro" id="IPR000792">
    <property type="entry name" value="Tscrpt_reg_LuxR_C"/>
</dbReference>
<keyword evidence="1 3" id="KW-0597">Phosphoprotein</keyword>
<dbReference type="SUPFAM" id="SSF52172">
    <property type="entry name" value="CheY-like"/>
    <property type="match status" value="1"/>
</dbReference>
<dbReference type="GO" id="GO:0003677">
    <property type="term" value="F:DNA binding"/>
    <property type="evidence" value="ECO:0007669"/>
    <property type="project" value="UniProtKB-KW"/>
</dbReference>
<evidence type="ECO:0000256" key="2">
    <source>
        <dbReference type="ARBA" id="ARBA00023125"/>
    </source>
</evidence>
<name>A0A173LJV8_9ACTN</name>
<dbReference type="PROSITE" id="PS50110">
    <property type="entry name" value="RESPONSE_REGULATORY"/>
    <property type="match status" value="1"/>
</dbReference>
<dbReference type="RefSeq" id="WP_067470667.1">
    <property type="nucleotide sequence ID" value="NZ_CP015961.1"/>
</dbReference>
<dbReference type="GO" id="GO:0000160">
    <property type="term" value="P:phosphorelay signal transduction system"/>
    <property type="evidence" value="ECO:0007669"/>
    <property type="project" value="InterPro"/>
</dbReference>
<dbReference type="AlphaFoldDB" id="A0A173LJV8"/>
<evidence type="ECO:0000259" key="5">
    <source>
        <dbReference type="PROSITE" id="PS50110"/>
    </source>
</evidence>